<dbReference type="Pfam" id="PF00085">
    <property type="entry name" value="Thioredoxin"/>
    <property type="match status" value="1"/>
</dbReference>
<dbReference type="PRINTS" id="PR00421">
    <property type="entry name" value="THIOREDOXIN"/>
</dbReference>
<dbReference type="AlphaFoldDB" id="A0A084SXZ7"/>
<dbReference type="PANTHER" id="PTHR45663:SF40">
    <property type="entry name" value="THIOREDOXIN 2"/>
    <property type="match status" value="1"/>
</dbReference>
<dbReference type="PROSITE" id="PS51352">
    <property type="entry name" value="THIOREDOXIN_2"/>
    <property type="match status" value="1"/>
</dbReference>
<evidence type="ECO:0000313" key="3">
    <source>
        <dbReference type="Proteomes" id="UP000028547"/>
    </source>
</evidence>
<dbReference type="PANTHER" id="PTHR45663">
    <property type="entry name" value="GEO12009P1"/>
    <property type="match status" value="1"/>
</dbReference>
<dbReference type="EMBL" id="JPMI01000056">
    <property type="protein sequence ID" value="KFA93332.1"/>
    <property type="molecule type" value="Genomic_DNA"/>
</dbReference>
<dbReference type="CDD" id="cd02947">
    <property type="entry name" value="TRX_family"/>
    <property type="match status" value="1"/>
</dbReference>
<gene>
    <name evidence="2" type="ORF">Q664_09700</name>
</gene>
<dbReference type="SUPFAM" id="SSF52833">
    <property type="entry name" value="Thioredoxin-like"/>
    <property type="match status" value="1"/>
</dbReference>
<protein>
    <recommendedName>
        <fullName evidence="1">Thioredoxin domain-containing protein</fullName>
    </recommendedName>
</protein>
<dbReference type="RefSeq" id="WP_043392481.1">
    <property type="nucleotide sequence ID" value="NZ_JPMI01000056.1"/>
</dbReference>
<reference evidence="2 3" key="1">
    <citation type="submission" date="2014-07" db="EMBL/GenBank/DDBJ databases">
        <title>Draft Genome Sequence of Gephyronic Acid Producer, Cystobacter violaceus Strain Cb vi76.</title>
        <authorList>
            <person name="Stevens D.C."/>
            <person name="Young J."/>
            <person name="Carmichael R."/>
            <person name="Tan J."/>
            <person name="Taylor R.E."/>
        </authorList>
    </citation>
    <scope>NUCLEOTIDE SEQUENCE [LARGE SCALE GENOMIC DNA]</scope>
    <source>
        <strain evidence="2 3">Cb vi76</strain>
    </source>
</reference>
<dbReference type="GO" id="GO:0015035">
    <property type="term" value="F:protein-disulfide reductase activity"/>
    <property type="evidence" value="ECO:0007669"/>
    <property type="project" value="TreeGrafter"/>
</dbReference>
<evidence type="ECO:0000259" key="1">
    <source>
        <dbReference type="PROSITE" id="PS51352"/>
    </source>
</evidence>
<sequence length="132" mass="14839">MPVVSLDSRSFGPTLGRPGILLIDWWARWCSPCRIFGPVFEGMAERYPDITFARVEVNGQPELVEVLGVQVLPTLMVFRDGFLLLHHVGVLLEPMLEDVIRQALALDMAEVRRKLAEYRASQARVRVGSHGV</sequence>
<dbReference type="GO" id="GO:0005829">
    <property type="term" value="C:cytosol"/>
    <property type="evidence" value="ECO:0007669"/>
    <property type="project" value="TreeGrafter"/>
</dbReference>
<feature type="domain" description="Thioredoxin" evidence="1">
    <location>
        <begin position="1"/>
        <end position="105"/>
    </location>
</feature>
<proteinExistence type="predicted"/>
<dbReference type="Proteomes" id="UP000028547">
    <property type="component" value="Unassembled WGS sequence"/>
</dbReference>
<accession>A0A084SXZ7</accession>
<dbReference type="Gene3D" id="3.40.30.10">
    <property type="entry name" value="Glutaredoxin"/>
    <property type="match status" value="1"/>
</dbReference>
<dbReference type="InterPro" id="IPR013766">
    <property type="entry name" value="Thioredoxin_domain"/>
</dbReference>
<organism evidence="2 3">
    <name type="scientific">Archangium violaceum Cb vi76</name>
    <dbReference type="NCBI Taxonomy" id="1406225"/>
    <lineage>
        <taxon>Bacteria</taxon>
        <taxon>Pseudomonadati</taxon>
        <taxon>Myxococcota</taxon>
        <taxon>Myxococcia</taxon>
        <taxon>Myxococcales</taxon>
        <taxon>Cystobacterineae</taxon>
        <taxon>Archangiaceae</taxon>
        <taxon>Archangium</taxon>
    </lineage>
</organism>
<dbReference type="InterPro" id="IPR036249">
    <property type="entry name" value="Thioredoxin-like_sf"/>
</dbReference>
<name>A0A084SXZ7_9BACT</name>
<comment type="caution">
    <text evidence="2">The sequence shown here is derived from an EMBL/GenBank/DDBJ whole genome shotgun (WGS) entry which is preliminary data.</text>
</comment>
<evidence type="ECO:0000313" key="2">
    <source>
        <dbReference type="EMBL" id="KFA93332.1"/>
    </source>
</evidence>